<sequence length="94" mass="11168">LEFMTYRLRGHVGPDDNVQGLHTDIRPKEEIAKWQRKCPIKKFGKFLLKNKILTEKGLKNINQQAEKEVCKAHQFARRSPFPKKEELNKYVFKD</sequence>
<comment type="caution">
    <text evidence="5">The sequence shown here is derived from an EMBL/GenBank/DDBJ whole genome shotgun (WGS) entry which is preliminary data.</text>
</comment>
<dbReference type="InterPro" id="IPR001017">
    <property type="entry name" value="DH_E1"/>
</dbReference>
<dbReference type="PANTHER" id="PTHR11516:SF60">
    <property type="entry name" value="PYRUVATE DEHYDROGENASE E1 COMPONENT SUBUNIT ALPHA"/>
    <property type="match status" value="1"/>
</dbReference>
<keyword evidence="2" id="KW-0560">Oxidoreductase</keyword>
<gene>
    <name evidence="5" type="ORF">COS91_00870</name>
</gene>
<reference evidence="6" key="1">
    <citation type="submission" date="2017-09" db="EMBL/GenBank/DDBJ databases">
        <title>Depth-based differentiation of microbial function through sediment-hosted aquifers and enrichment of novel symbionts in the deep terrestrial subsurface.</title>
        <authorList>
            <person name="Probst A.J."/>
            <person name="Ladd B."/>
            <person name="Jarett J.K."/>
            <person name="Geller-Mcgrath D.E."/>
            <person name="Sieber C.M.K."/>
            <person name="Emerson J.B."/>
            <person name="Anantharaman K."/>
            <person name="Thomas B.C."/>
            <person name="Malmstrom R."/>
            <person name="Stieglmeier M."/>
            <person name="Klingl A."/>
            <person name="Woyke T."/>
            <person name="Ryan C.M."/>
            <person name="Banfield J.F."/>
        </authorList>
    </citation>
    <scope>NUCLEOTIDE SEQUENCE [LARGE SCALE GENOMIC DNA]</scope>
</reference>
<name>A0A2M6ZIA0_9BACT</name>
<evidence type="ECO:0000259" key="4">
    <source>
        <dbReference type="Pfam" id="PF00676"/>
    </source>
</evidence>
<feature type="domain" description="Dehydrogenase E1 component" evidence="4">
    <location>
        <begin position="1"/>
        <end position="83"/>
    </location>
</feature>
<accession>A0A2M6ZIA0</accession>
<feature type="non-terminal residue" evidence="5">
    <location>
        <position position="1"/>
    </location>
</feature>
<dbReference type="AlphaFoldDB" id="A0A2M6ZIA0"/>
<keyword evidence="3" id="KW-0786">Thiamine pyrophosphate</keyword>
<evidence type="ECO:0000256" key="1">
    <source>
        <dbReference type="ARBA" id="ARBA00001964"/>
    </source>
</evidence>
<dbReference type="EMBL" id="PEWN01000015">
    <property type="protein sequence ID" value="PIU52112.1"/>
    <property type="molecule type" value="Genomic_DNA"/>
</dbReference>
<evidence type="ECO:0000313" key="6">
    <source>
        <dbReference type="Proteomes" id="UP000229227"/>
    </source>
</evidence>
<dbReference type="Proteomes" id="UP000229227">
    <property type="component" value="Unassembled WGS sequence"/>
</dbReference>
<proteinExistence type="predicted"/>
<dbReference type="InterPro" id="IPR050642">
    <property type="entry name" value="PDH_E1_Alpha_Subunit"/>
</dbReference>
<dbReference type="SUPFAM" id="SSF52518">
    <property type="entry name" value="Thiamin diphosphate-binding fold (THDP-binding)"/>
    <property type="match status" value="1"/>
</dbReference>
<dbReference type="GO" id="GO:0004739">
    <property type="term" value="F:pyruvate dehydrogenase (acetyl-transferring) activity"/>
    <property type="evidence" value="ECO:0007669"/>
    <property type="project" value="TreeGrafter"/>
</dbReference>
<organism evidence="5 6">
    <name type="scientific">Candidatus Desantisbacteria bacterium CG07_land_8_20_14_0_80_39_15</name>
    <dbReference type="NCBI Taxonomy" id="1974549"/>
    <lineage>
        <taxon>Bacteria</taxon>
        <taxon>Candidatus Desantisiibacteriota</taxon>
    </lineage>
</organism>
<dbReference type="Pfam" id="PF00676">
    <property type="entry name" value="E1_dh"/>
    <property type="match status" value="1"/>
</dbReference>
<evidence type="ECO:0000313" key="5">
    <source>
        <dbReference type="EMBL" id="PIU52112.1"/>
    </source>
</evidence>
<evidence type="ECO:0000256" key="3">
    <source>
        <dbReference type="ARBA" id="ARBA00023052"/>
    </source>
</evidence>
<dbReference type="PANTHER" id="PTHR11516">
    <property type="entry name" value="PYRUVATE DEHYDROGENASE E1 COMPONENT, ALPHA SUBUNIT BACTERIAL AND ORGANELLAR"/>
    <property type="match status" value="1"/>
</dbReference>
<evidence type="ECO:0000256" key="2">
    <source>
        <dbReference type="ARBA" id="ARBA00023002"/>
    </source>
</evidence>
<dbReference type="Gene3D" id="3.40.50.970">
    <property type="match status" value="1"/>
</dbReference>
<dbReference type="InterPro" id="IPR029061">
    <property type="entry name" value="THDP-binding"/>
</dbReference>
<comment type="cofactor">
    <cofactor evidence="1">
        <name>thiamine diphosphate</name>
        <dbReference type="ChEBI" id="CHEBI:58937"/>
    </cofactor>
</comment>
<protein>
    <recommendedName>
        <fullName evidence="4">Dehydrogenase E1 component domain-containing protein</fullName>
    </recommendedName>
</protein>
<dbReference type="GO" id="GO:0006086">
    <property type="term" value="P:pyruvate decarboxylation to acetyl-CoA"/>
    <property type="evidence" value="ECO:0007669"/>
    <property type="project" value="TreeGrafter"/>
</dbReference>